<reference evidence="3 4" key="1">
    <citation type="journal article" date="2020" name="G3 (Bethesda)">
        <title>Improved Reference Genome for Cyclotella cryptica CCMP332, a Model for Cell Wall Morphogenesis, Salinity Adaptation, and Lipid Production in Diatoms (Bacillariophyta).</title>
        <authorList>
            <person name="Roberts W.R."/>
            <person name="Downey K.M."/>
            <person name="Ruck E.C."/>
            <person name="Traller J.C."/>
            <person name="Alverson A.J."/>
        </authorList>
    </citation>
    <scope>NUCLEOTIDE SEQUENCE [LARGE SCALE GENOMIC DNA]</scope>
    <source>
        <strain evidence="3 4">CCMP332</strain>
    </source>
</reference>
<gene>
    <name evidence="3" type="ORF">HJC23_006014</name>
</gene>
<dbReference type="InterPro" id="IPR036770">
    <property type="entry name" value="Ankyrin_rpt-contain_sf"/>
</dbReference>
<dbReference type="SUPFAM" id="SSF48371">
    <property type="entry name" value="ARM repeat"/>
    <property type="match status" value="1"/>
</dbReference>
<keyword evidence="4" id="KW-1185">Reference proteome</keyword>
<feature type="compositionally biased region" description="Low complexity" evidence="2">
    <location>
        <begin position="273"/>
        <end position="285"/>
    </location>
</feature>
<organism evidence="3 4">
    <name type="scientific">Cyclotella cryptica</name>
    <dbReference type="NCBI Taxonomy" id="29204"/>
    <lineage>
        <taxon>Eukaryota</taxon>
        <taxon>Sar</taxon>
        <taxon>Stramenopiles</taxon>
        <taxon>Ochrophyta</taxon>
        <taxon>Bacillariophyta</taxon>
        <taxon>Coscinodiscophyceae</taxon>
        <taxon>Thalassiosirophycidae</taxon>
        <taxon>Stephanodiscales</taxon>
        <taxon>Stephanodiscaceae</taxon>
        <taxon>Cyclotella</taxon>
    </lineage>
</organism>
<dbReference type="InterPro" id="IPR016024">
    <property type="entry name" value="ARM-type_fold"/>
</dbReference>
<dbReference type="InterPro" id="IPR000225">
    <property type="entry name" value="Armadillo"/>
</dbReference>
<dbReference type="PANTHER" id="PTHR22895:SF0">
    <property type="entry name" value="ARMADILLO REPEAT-CONTAINING PROTEIN 6"/>
    <property type="match status" value="1"/>
</dbReference>
<comment type="caution">
    <text evidence="3">The sequence shown here is derived from an EMBL/GenBank/DDBJ whole genome shotgun (WGS) entry which is preliminary data.</text>
</comment>
<protein>
    <submittedName>
        <fullName evidence="3">Uncharacterized protein</fullName>
    </submittedName>
</protein>
<proteinExistence type="predicted"/>
<evidence type="ECO:0000313" key="4">
    <source>
        <dbReference type="Proteomes" id="UP001516023"/>
    </source>
</evidence>
<keyword evidence="1" id="KW-0677">Repeat</keyword>
<feature type="region of interest" description="Disordered" evidence="2">
    <location>
        <begin position="264"/>
        <end position="285"/>
    </location>
</feature>
<dbReference type="PANTHER" id="PTHR22895">
    <property type="entry name" value="ARMADILLO REPEAT-CONTAINING PROTEIN 6"/>
    <property type="match status" value="1"/>
</dbReference>
<dbReference type="Proteomes" id="UP001516023">
    <property type="component" value="Unassembled WGS sequence"/>
</dbReference>
<evidence type="ECO:0000256" key="2">
    <source>
        <dbReference type="SAM" id="MobiDB-lite"/>
    </source>
</evidence>
<dbReference type="Gene3D" id="1.25.10.10">
    <property type="entry name" value="Leucine-rich Repeat Variant"/>
    <property type="match status" value="1"/>
</dbReference>
<feature type="compositionally biased region" description="Basic residues" evidence="2">
    <location>
        <begin position="523"/>
        <end position="534"/>
    </location>
</feature>
<dbReference type="InterPro" id="IPR011989">
    <property type="entry name" value="ARM-like"/>
</dbReference>
<feature type="region of interest" description="Disordered" evidence="2">
    <location>
        <begin position="503"/>
        <end position="535"/>
    </location>
</feature>
<dbReference type="Gene3D" id="1.25.40.20">
    <property type="entry name" value="Ankyrin repeat-containing domain"/>
    <property type="match status" value="1"/>
</dbReference>
<accession>A0ABD3P3L4</accession>
<dbReference type="EMBL" id="JABMIG020000286">
    <property type="protein sequence ID" value="KAL3782441.1"/>
    <property type="molecule type" value="Genomic_DNA"/>
</dbReference>
<name>A0ABD3P3L4_9STRA</name>
<feature type="compositionally biased region" description="Low complexity" evidence="2">
    <location>
        <begin position="36"/>
        <end position="54"/>
    </location>
</feature>
<sequence>MGCKQSKPSPVVASRTATGNDNHGVVPPRSNESTHPPGAKATSTSPTPSGSSLQSPPPPTSSPSAPQPTLYHHLLTGLSPSPNDPSTIAASTANFWSTASNLCLTVPSLAAYIDPTTGGTPLHVVTSLGSARIESMEAAEAAVDCLSSIAKHCRDGAGRKDGHGNVPLEGIFSGLLVVASSSSRKGGGGGEGVSAASVERLSARFYFRNEACKLLLRESLEAVSLRGMKLYKIIEALPDDVATPLGPTAEFVRILVESGEATASGSVLQKPRQQPQDQQQQQQQQQQQFDDDVLALLYRRFVRQFDQSERFFEGDNSREEVVRHREWFKNAAVNTFNIVELLLRRPRDNEEDGDEMEDLLVHNAVRVGTCPPDLLRYIVETNLEAVAEKDAAGNLPLHYAAGYECNTDSLNNIPNSYTKYVIDELLYAYPDGAAVPNADGILPIALAIESGKKWIGGGVRSLYEAYPPGIEQCNLTEKNPIINSLSFNTLDVDSVSESLMEQLDGPDDEEEGTVATGVDGAGGRRRKRNHRRKINKDESHDAIMFVQRSDAAIRDIVTTMWANEEDAGVQMLGCTALGRVAAAGAEAGTQDAIVSVALMGVTSVVNAMKNHPNEPAVQEKACTALTYMAPADGVREVSFAASGAISTVVSAMQAHIGDARVQKEACRALRGIAAKGGADRATVVASVSGFTALVNAMGAHPDDVDVQREACLAMEILMSFPDAYLPDGVHEQSDALLQAAAENFPQDCLKPVNVIRGRLVGPADV</sequence>
<dbReference type="SMART" id="SM00185">
    <property type="entry name" value="ARM"/>
    <property type="match status" value="3"/>
</dbReference>
<evidence type="ECO:0000256" key="1">
    <source>
        <dbReference type="ARBA" id="ARBA00022737"/>
    </source>
</evidence>
<evidence type="ECO:0000313" key="3">
    <source>
        <dbReference type="EMBL" id="KAL3782441.1"/>
    </source>
</evidence>
<dbReference type="AlphaFoldDB" id="A0ABD3P3L4"/>
<feature type="region of interest" description="Disordered" evidence="2">
    <location>
        <begin position="1"/>
        <end position="70"/>
    </location>
</feature>